<organism evidence="8">
    <name type="scientific">Paenibacillus sp. AN1007</name>
    <dbReference type="NCBI Taxonomy" id="3151385"/>
    <lineage>
        <taxon>Bacteria</taxon>
        <taxon>Bacillati</taxon>
        <taxon>Bacillota</taxon>
        <taxon>Bacilli</taxon>
        <taxon>Bacillales</taxon>
        <taxon>Paenibacillaceae</taxon>
        <taxon>Paenibacillus</taxon>
    </lineage>
</organism>
<feature type="transmembrane region" description="Helical" evidence="7">
    <location>
        <begin position="381"/>
        <end position="402"/>
    </location>
</feature>
<dbReference type="PANTHER" id="PTHR42810">
    <property type="entry name" value="PURINE PERMEASE C1399.01C-RELATED"/>
    <property type="match status" value="1"/>
</dbReference>
<evidence type="ECO:0000256" key="7">
    <source>
        <dbReference type="SAM" id="Phobius"/>
    </source>
</evidence>
<evidence type="ECO:0000256" key="3">
    <source>
        <dbReference type="ARBA" id="ARBA00022448"/>
    </source>
</evidence>
<feature type="transmembrane region" description="Helical" evidence="7">
    <location>
        <begin position="12"/>
        <end position="36"/>
    </location>
</feature>
<feature type="transmembrane region" description="Helical" evidence="7">
    <location>
        <begin position="282"/>
        <end position="301"/>
    </location>
</feature>
<sequence length="447" mass="47014">MFKLNSLRSGIAGLQWLFFLFTNTVVIPITVGAAFALPQEKIQFLIQCSFVLTGIACVIQAGLGHRRAVMEGQSGLWWGVILSLSAAAPSLGISLPELGGSLAVGILISGVITILIGICGLAVPLSRLFTPGVMAVFMFLLGCRLNIIFLEGMLGISPGSSAETSAIQPAIFLTAAFVAVITAVLSAKAKPAIAQYALLIGILGGWMLQTAVFPDAGGTPGTGTLDMGWFPLGSPSTRLNAGVIAIAIIAGLINTSNTFGALKGTDHIYEQETSNKQYKRSFTISGVLAVISGLLGLVPYAPYVSSVGFLQQTRIRERLPFVIGGLLFAVIGLIPAVSSLLTQLPLSIGSAVLFVTYLRLLGSSLQYFGQIHMDAANLYRTAAPLFIGIIVMGLPSEFFITLPPLLRPLLGNGLLVGILLALALNQVRSRPHLSAMSPNLRAKGDQR</sequence>
<evidence type="ECO:0000256" key="6">
    <source>
        <dbReference type="ARBA" id="ARBA00023136"/>
    </source>
</evidence>
<comment type="subcellular location">
    <subcellularLocation>
        <location evidence="1">Membrane</location>
        <topology evidence="1">Multi-pass membrane protein</topology>
    </subcellularLocation>
</comment>
<feature type="transmembrane region" description="Helical" evidence="7">
    <location>
        <begin position="75"/>
        <end position="95"/>
    </location>
</feature>
<evidence type="ECO:0000313" key="8">
    <source>
        <dbReference type="EMBL" id="XCP95156.1"/>
    </source>
</evidence>
<dbReference type="RefSeq" id="WP_342553020.1">
    <property type="nucleotide sequence ID" value="NZ_CP159992.1"/>
</dbReference>
<keyword evidence="6 7" id="KW-0472">Membrane</keyword>
<proteinExistence type="inferred from homology"/>
<dbReference type="EMBL" id="CP159992">
    <property type="protein sequence ID" value="XCP95156.1"/>
    <property type="molecule type" value="Genomic_DNA"/>
</dbReference>
<feature type="transmembrane region" description="Helical" evidence="7">
    <location>
        <begin position="321"/>
        <end position="341"/>
    </location>
</feature>
<protein>
    <submittedName>
        <fullName evidence="8">Uracil/xanthine transporter</fullName>
    </submittedName>
</protein>
<evidence type="ECO:0000256" key="4">
    <source>
        <dbReference type="ARBA" id="ARBA00022692"/>
    </source>
</evidence>
<keyword evidence="5 7" id="KW-1133">Transmembrane helix</keyword>
<dbReference type="Pfam" id="PF00860">
    <property type="entry name" value="Xan_ur_permease"/>
    <property type="match status" value="1"/>
</dbReference>
<reference evidence="8" key="1">
    <citation type="submission" date="2024-05" db="EMBL/GenBank/DDBJ databases">
        <title>Draft genome assemblies of 36 bacteria isolated from hibernating arctic ground squirrels.</title>
        <authorList>
            <person name="McKee H."/>
            <person name="Mullen L."/>
            <person name="Drown D.M."/>
            <person name="Duddleston K.N."/>
        </authorList>
    </citation>
    <scope>NUCLEOTIDE SEQUENCE</scope>
    <source>
        <strain evidence="8">AN1007</strain>
    </source>
</reference>
<feature type="transmembrane region" description="Helical" evidence="7">
    <location>
        <begin position="166"/>
        <end position="186"/>
    </location>
</feature>
<dbReference type="GO" id="GO:0042907">
    <property type="term" value="F:xanthine transmembrane transporter activity"/>
    <property type="evidence" value="ECO:0007669"/>
    <property type="project" value="TreeGrafter"/>
</dbReference>
<dbReference type="PANTHER" id="PTHR42810:SF6">
    <property type="entry name" value="PURINE PERMEASE YBBY-RELATED"/>
    <property type="match status" value="1"/>
</dbReference>
<name>A0AAU8NF72_9BACL</name>
<feature type="transmembrane region" description="Helical" evidence="7">
    <location>
        <begin position="239"/>
        <end position="262"/>
    </location>
</feature>
<gene>
    <name evidence="8" type="ORF">ABXS70_29410</name>
</gene>
<feature type="transmembrane region" description="Helical" evidence="7">
    <location>
        <begin position="348"/>
        <end position="369"/>
    </location>
</feature>
<dbReference type="AlphaFoldDB" id="A0AAU8NF72"/>
<dbReference type="NCBIfam" id="NF037981">
    <property type="entry name" value="NCS2_1"/>
    <property type="match status" value="1"/>
</dbReference>
<dbReference type="NCBIfam" id="NF008502">
    <property type="entry name" value="PRK11412.1"/>
    <property type="match status" value="1"/>
</dbReference>
<evidence type="ECO:0000256" key="1">
    <source>
        <dbReference type="ARBA" id="ARBA00004141"/>
    </source>
</evidence>
<evidence type="ECO:0000256" key="2">
    <source>
        <dbReference type="ARBA" id="ARBA00008821"/>
    </source>
</evidence>
<feature type="transmembrane region" description="Helical" evidence="7">
    <location>
        <begin position="101"/>
        <end position="123"/>
    </location>
</feature>
<evidence type="ECO:0000256" key="5">
    <source>
        <dbReference type="ARBA" id="ARBA00022989"/>
    </source>
</evidence>
<dbReference type="GO" id="GO:0005886">
    <property type="term" value="C:plasma membrane"/>
    <property type="evidence" value="ECO:0007669"/>
    <property type="project" value="TreeGrafter"/>
</dbReference>
<accession>A0AAU8NF72</accession>
<keyword evidence="4 7" id="KW-0812">Transmembrane</keyword>
<feature type="transmembrane region" description="Helical" evidence="7">
    <location>
        <begin position="135"/>
        <end position="154"/>
    </location>
</feature>
<comment type="similarity">
    <text evidence="2">Belongs to the nucleobase:cation symporter-2 (NCS2) (TC 2.A.40) family.</text>
</comment>
<feature type="transmembrane region" description="Helical" evidence="7">
    <location>
        <begin position="193"/>
        <end position="213"/>
    </location>
</feature>
<dbReference type="InterPro" id="IPR006043">
    <property type="entry name" value="NCS2"/>
</dbReference>
<feature type="transmembrane region" description="Helical" evidence="7">
    <location>
        <begin position="42"/>
        <end position="63"/>
    </location>
</feature>
<keyword evidence="3" id="KW-0813">Transport</keyword>
<feature type="transmembrane region" description="Helical" evidence="7">
    <location>
        <begin position="409"/>
        <end position="427"/>
    </location>
</feature>